<evidence type="ECO:0000313" key="4">
    <source>
        <dbReference type="Proteomes" id="UP001596492"/>
    </source>
</evidence>
<gene>
    <name evidence="3" type="ORF">ACFQS8_12710</name>
</gene>
<reference evidence="4" key="1">
    <citation type="journal article" date="2019" name="Int. J. Syst. Evol. Microbiol.">
        <title>The Global Catalogue of Microorganisms (GCM) 10K type strain sequencing project: providing services to taxonomists for standard genome sequencing and annotation.</title>
        <authorList>
            <consortium name="The Broad Institute Genomics Platform"/>
            <consortium name="The Broad Institute Genome Sequencing Center for Infectious Disease"/>
            <person name="Wu L."/>
            <person name="Ma J."/>
        </authorList>
    </citation>
    <scope>NUCLEOTIDE SEQUENCE [LARGE SCALE GENOMIC DNA]</scope>
    <source>
        <strain evidence="4">CCUG 51308</strain>
    </source>
</reference>
<dbReference type="RefSeq" id="WP_382167949.1">
    <property type="nucleotide sequence ID" value="NZ_JBHTBR010000005.1"/>
</dbReference>
<feature type="signal peptide" evidence="2">
    <location>
        <begin position="1"/>
        <end position="22"/>
    </location>
</feature>
<proteinExistence type="predicted"/>
<feature type="compositionally biased region" description="Pro residues" evidence="1">
    <location>
        <begin position="27"/>
        <end position="53"/>
    </location>
</feature>
<feature type="region of interest" description="Disordered" evidence="1">
    <location>
        <begin position="24"/>
        <end position="59"/>
    </location>
</feature>
<dbReference type="EMBL" id="JBHTBR010000005">
    <property type="protein sequence ID" value="MFC7292484.1"/>
    <property type="molecule type" value="Genomic_DNA"/>
</dbReference>
<comment type="caution">
    <text evidence="3">The sequence shown here is derived from an EMBL/GenBank/DDBJ whole genome shotgun (WGS) entry which is preliminary data.</text>
</comment>
<name>A0ABW2IMW0_9PROT</name>
<protein>
    <submittedName>
        <fullName evidence="3">Uncharacterized protein</fullName>
    </submittedName>
</protein>
<feature type="chain" id="PRO_5046635963" evidence="2">
    <location>
        <begin position="23"/>
        <end position="297"/>
    </location>
</feature>
<evidence type="ECO:0000256" key="2">
    <source>
        <dbReference type="SAM" id="SignalP"/>
    </source>
</evidence>
<evidence type="ECO:0000313" key="3">
    <source>
        <dbReference type="EMBL" id="MFC7292484.1"/>
    </source>
</evidence>
<dbReference type="Proteomes" id="UP001596492">
    <property type="component" value="Unassembled WGS sequence"/>
</dbReference>
<sequence>MSQAIKLFLAGLCLVMVGCSQNDGVGSPPPPSPAPPPPAAPAPAPLPLPPPVMDFPDRAEGEPAFDDAVSLEIVTDFLSSDRDFKPNKGELPIGLVLFDRGEELKNAVICDAYTKELRTYSDAVIDSPDQDFFVTYWLLKDQPADFSSCDALRQSYDYDRAAAIKAEYGLSDTAGPVFLAVDSDGNSVFLDLSAASLEATRSAVDQWLVLALEASAEAEVQEAMVDDEPMESVNADGDATTPMVSSRFSLASFSTGMKAKFLTDGNSTVSETKKGNTTLFAYSDSGTGYRIGSTLRF</sequence>
<evidence type="ECO:0000256" key="1">
    <source>
        <dbReference type="SAM" id="MobiDB-lite"/>
    </source>
</evidence>
<keyword evidence="4" id="KW-1185">Reference proteome</keyword>
<organism evidence="3 4">
    <name type="scientific">Hirschia litorea</name>
    <dbReference type="NCBI Taxonomy" id="1199156"/>
    <lineage>
        <taxon>Bacteria</taxon>
        <taxon>Pseudomonadati</taxon>
        <taxon>Pseudomonadota</taxon>
        <taxon>Alphaproteobacteria</taxon>
        <taxon>Hyphomonadales</taxon>
        <taxon>Hyphomonadaceae</taxon>
        <taxon>Hirschia</taxon>
    </lineage>
</organism>
<keyword evidence="2" id="KW-0732">Signal</keyword>
<accession>A0ABW2IMW0</accession>
<dbReference type="PROSITE" id="PS51257">
    <property type="entry name" value="PROKAR_LIPOPROTEIN"/>
    <property type="match status" value="1"/>
</dbReference>